<gene>
    <name evidence="2" type="ordered locus">AS9A_3638</name>
</gene>
<reference evidence="2 3" key="1">
    <citation type="journal article" date="2011" name="J. Bacteriol.">
        <title>Complete genome sequence of Amycolicicoccus subflavus DQS3-9A1T, an actinomycete isolated from crude oil-polluted soil.</title>
        <authorList>
            <person name="Cai M."/>
            <person name="Chen W.M."/>
            <person name="Nie Y."/>
            <person name="Chi C.Q."/>
            <person name="Wang Y.N."/>
            <person name="Tang Y.Q."/>
            <person name="Li G.Y."/>
            <person name="Wu X.L."/>
        </authorList>
    </citation>
    <scope>NUCLEOTIDE SEQUENCE [LARGE SCALE GENOMIC DNA]</scope>
    <source>
        <strain evidence="3">DSM 45089 / DQS3-9A1</strain>
    </source>
</reference>
<proteinExistence type="predicted"/>
<dbReference type="Proteomes" id="UP000009235">
    <property type="component" value="Chromosome"/>
</dbReference>
<dbReference type="STRING" id="443218.AS9A_3638"/>
<feature type="compositionally biased region" description="Polar residues" evidence="1">
    <location>
        <begin position="21"/>
        <end position="34"/>
    </location>
</feature>
<organism evidence="2 3">
    <name type="scientific">Hoyosella subflava (strain DSM 45089 / JCM 17490 / NBRC 109087 / DQS3-9A1)</name>
    <name type="common">Amycolicicoccus subflavus</name>
    <dbReference type="NCBI Taxonomy" id="443218"/>
    <lineage>
        <taxon>Bacteria</taxon>
        <taxon>Bacillati</taxon>
        <taxon>Actinomycetota</taxon>
        <taxon>Actinomycetes</taxon>
        <taxon>Mycobacteriales</taxon>
        <taxon>Hoyosellaceae</taxon>
        <taxon>Hoyosella</taxon>
    </lineage>
</organism>
<keyword evidence="3" id="KW-1185">Reference proteome</keyword>
<accession>F6ES72</accession>
<name>F6ES72_HOYSD</name>
<evidence type="ECO:0000313" key="2">
    <source>
        <dbReference type="EMBL" id="AEF42076.1"/>
    </source>
</evidence>
<protein>
    <submittedName>
        <fullName evidence="2">Uncharacterized protein</fullName>
    </submittedName>
</protein>
<sequence>MVLKVRYLHGTPKRDRACESTPATGSRQDSSSCPMSDRDAKPQLVVTEPRCFQQCLSLSYDKP</sequence>
<dbReference type="HOGENOM" id="CLU_2875809_0_0_11"/>
<evidence type="ECO:0000313" key="3">
    <source>
        <dbReference type="Proteomes" id="UP000009235"/>
    </source>
</evidence>
<dbReference type="AlphaFoldDB" id="F6ES72"/>
<feature type="region of interest" description="Disordered" evidence="1">
    <location>
        <begin position="1"/>
        <end position="41"/>
    </location>
</feature>
<dbReference type="KEGG" id="asd:AS9A_3638"/>
<dbReference type="EMBL" id="CP002786">
    <property type="protein sequence ID" value="AEF42076.1"/>
    <property type="molecule type" value="Genomic_DNA"/>
</dbReference>
<evidence type="ECO:0000256" key="1">
    <source>
        <dbReference type="SAM" id="MobiDB-lite"/>
    </source>
</evidence>